<organism evidence="3">
    <name type="scientific">Camponotus floridanus</name>
    <name type="common">Florida carpenter ant</name>
    <dbReference type="NCBI Taxonomy" id="104421"/>
    <lineage>
        <taxon>Eukaryota</taxon>
        <taxon>Metazoa</taxon>
        <taxon>Ecdysozoa</taxon>
        <taxon>Arthropoda</taxon>
        <taxon>Hexapoda</taxon>
        <taxon>Insecta</taxon>
        <taxon>Pterygota</taxon>
        <taxon>Neoptera</taxon>
        <taxon>Endopterygota</taxon>
        <taxon>Hymenoptera</taxon>
        <taxon>Apocrita</taxon>
        <taxon>Aculeata</taxon>
        <taxon>Formicoidea</taxon>
        <taxon>Formicidae</taxon>
        <taxon>Formicinae</taxon>
        <taxon>Camponotus</taxon>
    </lineage>
</organism>
<dbReference type="SMART" id="SM00343">
    <property type="entry name" value="ZnF_C2HC"/>
    <property type="match status" value="2"/>
</dbReference>
<feature type="non-terminal residue" evidence="2">
    <location>
        <position position="1"/>
    </location>
</feature>
<dbReference type="Gene3D" id="4.10.60.10">
    <property type="entry name" value="Zinc finger, CCHC-type"/>
    <property type="match status" value="1"/>
</dbReference>
<dbReference type="InParanoid" id="E2B246"/>
<gene>
    <name evidence="2" type="ORF">EAG_10239</name>
</gene>
<keyword evidence="3" id="KW-1185">Reference proteome</keyword>
<feature type="non-terminal residue" evidence="2">
    <location>
        <position position="70"/>
    </location>
</feature>
<dbReference type="EMBL" id="GL445053">
    <property type="protein sequence ID" value="EFN60244.1"/>
    <property type="molecule type" value="Genomic_DNA"/>
</dbReference>
<proteinExistence type="predicted"/>
<feature type="domain" description="CCHC-type" evidence="1">
    <location>
        <begin position="7"/>
        <end position="23"/>
    </location>
</feature>
<evidence type="ECO:0000313" key="2">
    <source>
        <dbReference type="EMBL" id="EFN60244.1"/>
    </source>
</evidence>
<dbReference type="SUPFAM" id="SSF57756">
    <property type="entry name" value="Retrovirus zinc finger-like domains"/>
    <property type="match status" value="1"/>
</dbReference>
<sequence length="70" mass="7330">LPARRMRCFRCLEVGHGAAGCKGPDRSGRCHRCGDRSHQSRLCPAGTPKCPLCADVGLPDGHSLGAATCV</sequence>
<dbReference type="Proteomes" id="UP000000311">
    <property type="component" value="Unassembled WGS sequence"/>
</dbReference>
<dbReference type="InterPro" id="IPR036875">
    <property type="entry name" value="Znf_CCHC_sf"/>
</dbReference>
<dbReference type="InterPro" id="IPR001878">
    <property type="entry name" value="Znf_CCHC"/>
</dbReference>
<reference evidence="2 3" key="1">
    <citation type="journal article" date="2010" name="Science">
        <title>Genomic comparison of the ants Camponotus floridanus and Harpegnathos saltator.</title>
        <authorList>
            <person name="Bonasio R."/>
            <person name="Zhang G."/>
            <person name="Ye C."/>
            <person name="Mutti N.S."/>
            <person name="Fang X."/>
            <person name="Qin N."/>
            <person name="Donahue G."/>
            <person name="Yang P."/>
            <person name="Li Q."/>
            <person name="Li C."/>
            <person name="Zhang P."/>
            <person name="Huang Z."/>
            <person name="Berger S.L."/>
            <person name="Reinberg D."/>
            <person name="Wang J."/>
            <person name="Liebig J."/>
        </authorList>
    </citation>
    <scope>NUCLEOTIDE SEQUENCE [LARGE SCALE GENOMIC DNA]</scope>
    <source>
        <strain evidence="3">C129</strain>
    </source>
</reference>
<dbReference type="GO" id="GO:0008270">
    <property type="term" value="F:zinc ion binding"/>
    <property type="evidence" value="ECO:0007669"/>
    <property type="project" value="InterPro"/>
</dbReference>
<name>E2B246_CAMFO</name>
<evidence type="ECO:0000259" key="1">
    <source>
        <dbReference type="SMART" id="SM00343"/>
    </source>
</evidence>
<protein>
    <recommendedName>
        <fullName evidence="1">CCHC-type domain-containing protein</fullName>
    </recommendedName>
</protein>
<dbReference type="GO" id="GO:0003676">
    <property type="term" value="F:nucleic acid binding"/>
    <property type="evidence" value="ECO:0007669"/>
    <property type="project" value="InterPro"/>
</dbReference>
<dbReference type="OrthoDB" id="7554769at2759"/>
<feature type="domain" description="CCHC-type" evidence="1">
    <location>
        <begin position="29"/>
        <end position="45"/>
    </location>
</feature>
<evidence type="ECO:0000313" key="3">
    <source>
        <dbReference type="Proteomes" id="UP000000311"/>
    </source>
</evidence>
<accession>E2B246</accession>
<dbReference type="AlphaFoldDB" id="E2B246"/>